<accession>A0A1T4JXY5</accession>
<dbReference type="PROSITE" id="PS51257">
    <property type="entry name" value="PROKAR_LIPOPROTEIN"/>
    <property type="match status" value="1"/>
</dbReference>
<dbReference type="InterPro" id="IPR000184">
    <property type="entry name" value="Bac_surfAg_D15"/>
</dbReference>
<dbReference type="RefSeq" id="WP_078788465.1">
    <property type="nucleotide sequence ID" value="NZ_FUWR01000001.1"/>
</dbReference>
<dbReference type="EMBL" id="FUWR01000001">
    <property type="protein sequence ID" value="SJZ34875.1"/>
    <property type="molecule type" value="Genomic_DNA"/>
</dbReference>
<evidence type="ECO:0000256" key="2">
    <source>
        <dbReference type="ARBA" id="ARBA00023136"/>
    </source>
</evidence>
<evidence type="ECO:0000256" key="1">
    <source>
        <dbReference type="ARBA" id="ARBA00004370"/>
    </source>
</evidence>
<name>A0A1T4JXY5_9BACT</name>
<organism evidence="4 5">
    <name type="scientific">Trichlorobacter thiogenes</name>
    <dbReference type="NCBI Taxonomy" id="115783"/>
    <lineage>
        <taxon>Bacteria</taxon>
        <taxon>Pseudomonadati</taxon>
        <taxon>Thermodesulfobacteriota</taxon>
        <taxon>Desulfuromonadia</taxon>
        <taxon>Geobacterales</taxon>
        <taxon>Geobacteraceae</taxon>
        <taxon>Trichlorobacter</taxon>
    </lineage>
</organism>
<evidence type="ECO:0000313" key="4">
    <source>
        <dbReference type="EMBL" id="SJZ34875.1"/>
    </source>
</evidence>
<evidence type="ECO:0000259" key="3">
    <source>
        <dbReference type="Pfam" id="PF01103"/>
    </source>
</evidence>
<sequence length="430" mass="48387">MKTLPSHSKTFRNYFSGLAYTLAFILVLSGCTTVIPRADLPLITNESCGEQVKVVTVPLPVIATSPNEGITAGALSAFLIHNQKDEVYSLLAPQINHNKNFGFTGTLYGSVNPTAEQNIEFNLSQSQKKNFDYEARIRDTSFLNGNLELKGFLGWFADGSSRFFGFHARTPNELETNYTNREITYNLSATWFLGRRYYLELGHRFRSVSISQGAIKSVPFITDKFSQQDVPGVDGFTTHAPRISLIYSSYDSKTLPTYGGYARITFEPTIKALGGAEDYRHYEVELKGYVPHDEAKRFISVFRLMYNQTLGDTDNSKVPFLEQSILGGENTLRGYGRNRFIDNSFLLLNLEERIRLFRWEIFNVTADWELAPFIDLGAVMERFDKASSRNFEFNPGIGFRATVRPNIVGRVDVGVGKDGPAVYVGLGYPF</sequence>
<dbReference type="AlphaFoldDB" id="A0A1T4JXY5"/>
<dbReference type="GO" id="GO:0019867">
    <property type="term" value="C:outer membrane"/>
    <property type="evidence" value="ECO:0007669"/>
    <property type="project" value="InterPro"/>
</dbReference>
<reference evidence="5" key="1">
    <citation type="submission" date="2017-02" db="EMBL/GenBank/DDBJ databases">
        <authorList>
            <person name="Varghese N."/>
            <person name="Submissions S."/>
        </authorList>
    </citation>
    <scope>NUCLEOTIDE SEQUENCE [LARGE SCALE GENOMIC DNA]</scope>
    <source>
        <strain evidence="5">ATCC BAA-34</strain>
    </source>
</reference>
<keyword evidence="2" id="KW-0472">Membrane</keyword>
<dbReference type="Proteomes" id="UP000190102">
    <property type="component" value="Unassembled WGS sequence"/>
</dbReference>
<feature type="domain" description="Bacterial surface antigen (D15)" evidence="3">
    <location>
        <begin position="117"/>
        <end position="388"/>
    </location>
</feature>
<evidence type="ECO:0000313" key="5">
    <source>
        <dbReference type="Proteomes" id="UP000190102"/>
    </source>
</evidence>
<protein>
    <submittedName>
        <fullName evidence="4">Surface antigen</fullName>
    </submittedName>
</protein>
<dbReference type="STRING" id="115783.SAMN02745119_00149"/>
<dbReference type="Gene3D" id="2.40.160.50">
    <property type="entry name" value="membrane protein fhac: a member of the omp85/tpsb transporter family"/>
    <property type="match status" value="1"/>
</dbReference>
<comment type="subcellular location">
    <subcellularLocation>
        <location evidence="1">Membrane</location>
    </subcellularLocation>
</comment>
<keyword evidence="5" id="KW-1185">Reference proteome</keyword>
<gene>
    <name evidence="4" type="ORF">SAMN02745119_00149</name>
</gene>
<proteinExistence type="predicted"/>
<dbReference type="OrthoDB" id="335387at2"/>
<dbReference type="Pfam" id="PF01103">
    <property type="entry name" value="Omp85"/>
    <property type="match status" value="1"/>
</dbReference>